<feature type="transmembrane region" description="Helical" evidence="1">
    <location>
        <begin position="324"/>
        <end position="346"/>
    </location>
</feature>
<feature type="domain" description="Acyltransferase 3" evidence="2">
    <location>
        <begin position="19"/>
        <end position="340"/>
    </location>
</feature>
<evidence type="ECO:0000259" key="2">
    <source>
        <dbReference type="Pfam" id="PF01757"/>
    </source>
</evidence>
<reference evidence="3 4" key="1">
    <citation type="submission" date="2015-03" db="EMBL/GenBank/DDBJ databases">
        <title>Draft Genome Sequence of Burkholderia andropogonis type strain ICMP2807, isolated from Sorghum bicolor.</title>
        <authorList>
            <person name="Lopes-Santos L."/>
            <person name="Castro D.B."/>
            <person name="Ottoboni L.M."/>
            <person name="Park D."/>
            <person name="Weirc B.S."/>
            <person name="Destefano S.A."/>
        </authorList>
    </citation>
    <scope>NUCLEOTIDE SEQUENCE [LARGE SCALE GENOMIC DNA]</scope>
    <source>
        <strain evidence="3 4">ICMP2807</strain>
    </source>
</reference>
<dbReference type="EMBL" id="LAQU01000002">
    <property type="protein sequence ID" value="KKB65079.1"/>
    <property type="molecule type" value="Genomic_DNA"/>
</dbReference>
<evidence type="ECO:0000256" key="1">
    <source>
        <dbReference type="SAM" id="Phobius"/>
    </source>
</evidence>
<sequence>MLRTTFEDRLIATGGRPAGFDYLRISLAVFVIFFHSFDLCAGYNVMFHDAHGIFRPLDAAVLPMFFSLSGFLVAGSLERSKTLISFLGLRVIRLVPALLVETVLCAFIIGSIFTDLSLSHYFSNPEFARYFLNIIGDIHFFLPGVFSSNPFPHVVNGQLWTIPWELKCYISIALLSLIGATRKKGVFLALVLSANFILIIHHYFFSHNLADHSIADGSVSGERLVFSFLYGILFYVYRSKVIWNKYLFVAIAVAILVGSSMPLAFWGDSVTPGLFAYVTVYLGLLEPQRLKIISSGDYSYGMYLYGFPIEQAIIATLGKGGMHWYVVFPLAICISAVLAYFSWHAIEKHASHLRPWLFGFEKRVVARLADFRRTRLAGGSGVDTARRE</sequence>
<dbReference type="Pfam" id="PF01757">
    <property type="entry name" value="Acyl_transf_3"/>
    <property type="match status" value="1"/>
</dbReference>
<dbReference type="GO" id="GO:0016747">
    <property type="term" value="F:acyltransferase activity, transferring groups other than amino-acyl groups"/>
    <property type="evidence" value="ECO:0007669"/>
    <property type="project" value="InterPro"/>
</dbReference>
<dbReference type="InterPro" id="IPR002656">
    <property type="entry name" value="Acyl_transf_3_dom"/>
</dbReference>
<evidence type="ECO:0000313" key="3">
    <source>
        <dbReference type="EMBL" id="KKB65079.1"/>
    </source>
</evidence>
<organism evidence="3 4">
    <name type="scientific">Robbsia andropogonis</name>
    <dbReference type="NCBI Taxonomy" id="28092"/>
    <lineage>
        <taxon>Bacteria</taxon>
        <taxon>Pseudomonadati</taxon>
        <taxon>Pseudomonadota</taxon>
        <taxon>Betaproteobacteria</taxon>
        <taxon>Burkholderiales</taxon>
        <taxon>Burkholderiaceae</taxon>
        <taxon>Robbsia</taxon>
    </lineage>
</organism>
<feature type="transmembrane region" description="Helical" evidence="1">
    <location>
        <begin position="97"/>
        <end position="118"/>
    </location>
</feature>
<feature type="transmembrane region" description="Helical" evidence="1">
    <location>
        <begin position="59"/>
        <end position="77"/>
    </location>
</feature>
<name>A0A0F5K5F2_9BURK</name>
<feature type="transmembrane region" description="Helical" evidence="1">
    <location>
        <begin position="217"/>
        <end position="237"/>
    </location>
</feature>
<dbReference type="PANTHER" id="PTHR23028">
    <property type="entry name" value="ACETYLTRANSFERASE"/>
    <property type="match status" value="1"/>
</dbReference>
<feature type="transmembrane region" description="Helical" evidence="1">
    <location>
        <begin position="159"/>
        <end position="178"/>
    </location>
</feature>
<evidence type="ECO:0000313" key="4">
    <source>
        <dbReference type="Proteomes" id="UP000033618"/>
    </source>
</evidence>
<dbReference type="AlphaFoldDB" id="A0A0F5K5F2"/>
<keyword evidence="4" id="KW-1185">Reference proteome</keyword>
<keyword evidence="1" id="KW-1133">Transmembrane helix</keyword>
<dbReference type="InterPro" id="IPR050879">
    <property type="entry name" value="Acyltransferase_3"/>
</dbReference>
<accession>A0A0F5K5F2</accession>
<keyword evidence="1" id="KW-0812">Transmembrane</keyword>
<feature type="transmembrane region" description="Helical" evidence="1">
    <location>
        <begin position="185"/>
        <end position="205"/>
    </location>
</feature>
<dbReference type="STRING" id="28092.WM40_02860"/>
<dbReference type="Proteomes" id="UP000033618">
    <property type="component" value="Unassembled WGS sequence"/>
</dbReference>
<gene>
    <name evidence="3" type="ORF">WM40_02860</name>
</gene>
<protein>
    <recommendedName>
        <fullName evidence="2">Acyltransferase 3 domain-containing protein</fullName>
    </recommendedName>
</protein>
<dbReference type="PATRIC" id="fig|28092.6.peg.675"/>
<proteinExistence type="predicted"/>
<keyword evidence="1" id="KW-0472">Membrane</keyword>
<feature type="transmembrane region" description="Helical" evidence="1">
    <location>
        <begin position="25"/>
        <end position="47"/>
    </location>
</feature>
<comment type="caution">
    <text evidence="3">The sequence shown here is derived from an EMBL/GenBank/DDBJ whole genome shotgun (WGS) entry which is preliminary data.</text>
</comment>
<feature type="transmembrane region" description="Helical" evidence="1">
    <location>
        <begin position="246"/>
        <end position="264"/>
    </location>
</feature>